<evidence type="ECO:0000313" key="2">
    <source>
        <dbReference type="EMBL" id="MTH30378.1"/>
    </source>
</evidence>
<name>A0A7K1GNI7_9FLAO</name>
<feature type="transmembrane region" description="Helical" evidence="1">
    <location>
        <begin position="153"/>
        <end position="178"/>
    </location>
</feature>
<gene>
    <name evidence="2" type="ORF">GJV77_10775</name>
</gene>
<protein>
    <recommendedName>
        <fullName evidence="4">EpsG family protein</fullName>
    </recommendedName>
</protein>
<keyword evidence="3" id="KW-1185">Reference proteome</keyword>
<accession>A0A7K1GNI7</accession>
<feature type="transmembrane region" description="Helical" evidence="1">
    <location>
        <begin position="83"/>
        <end position="102"/>
    </location>
</feature>
<feature type="transmembrane region" description="Helical" evidence="1">
    <location>
        <begin position="185"/>
        <end position="207"/>
    </location>
</feature>
<evidence type="ECO:0008006" key="4">
    <source>
        <dbReference type="Google" id="ProtNLM"/>
    </source>
</evidence>
<dbReference type="RefSeq" id="WP_155036362.1">
    <property type="nucleotide sequence ID" value="NZ_JBHTIG010000016.1"/>
</dbReference>
<keyword evidence="1" id="KW-0812">Transmembrane</keyword>
<organism evidence="2 3">
    <name type="scientific">Myroides pelagicus</name>
    <dbReference type="NCBI Taxonomy" id="270914"/>
    <lineage>
        <taxon>Bacteria</taxon>
        <taxon>Pseudomonadati</taxon>
        <taxon>Bacteroidota</taxon>
        <taxon>Flavobacteriia</taxon>
        <taxon>Flavobacteriales</taxon>
        <taxon>Flavobacteriaceae</taxon>
        <taxon>Myroides</taxon>
    </lineage>
</organism>
<feature type="transmembrane region" description="Helical" evidence="1">
    <location>
        <begin position="29"/>
        <end position="47"/>
    </location>
</feature>
<dbReference type="InterPro" id="IPR049458">
    <property type="entry name" value="EpsG-like"/>
</dbReference>
<dbReference type="Proteomes" id="UP000488936">
    <property type="component" value="Unassembled WGS sequence"/>
</dbReference>
<feature type="transmembrane region" description="Helical" evidence="1">
    <location>
        <begin position="266"/>
        <end position="289"/>
    </location>
</feature>
<keyword evidence="1" id="KW-1133">Transmembrane helix</keyword>
<feature type="transmembrane region" description="Helical" evidence="1">
    <location>
        <begin position="309"/>
        <end position="329"/>
    </location>
</feature>
<evidence type="ECO:0000313" key="3">
    <source>
        <dbReference type="Proteomes" id="UP000488936"/>
    </source>
</evidence>
<reference evidence="2 3" key="1">
    <citation type="journal article" date="2006" name="Int. J. Syst. Evol. Microbiol.">
        <title>Myroides pelagicus sp. nov., isolated from seawater in Thailand.</title>
        <authorList>
            <person name="Yoon J."/>
            <person name="Maneerat S."/>
            <person name="Kawai F."/>
            <person name="Yokota A."/>
        </authorList>
    </citation>
    <scope>NUCLEOTIDE SEQUENCE [LARGE SCALE GENOMIC DNA]</scope>
    <source>
        <strain evidence="2 3">SM1T</strain>
    </source>
</reference>
<proteinExistence type="predicted"/>
<dbReference type="Pfam" id="PF14897">
    <property type="entry name" value="EpsG"/>
    <property type="match status" value="1"/>
</dbReference>
<feature type="transmembrane region" description="Helical" evidence="1">
    <location>
        <begin position="227"/>
        <end position="246"/>
    </location>
</feature>
<sequence length="346" mass="41473">MFYFFGFLLFVLSVLLSKCYHNGSIGRFVNNLMVFVWCFVLCGLVTYTTDSESYQTMLDLEIERDFFYNVISEGIVKRFSSDYFVMHKIYSVLILLSYLYFLNQVCKGFNVFTISFLYILILYLFFTVQIRYFLAFFLMLNGFYYYYKKERISYLVFFGLSITNHISTILFLPFLFFFKYSFKNIVKYAGLISITSFVLFYVLKFSLGGFFSRFHGYDVYLTKESESTFLGGMFFMMPYFYLVWFLKRRYWESYSIDNLTEFLVKLYALCFMYMGIAIQLLIIGHRIIIPMYLVFLVACVRLNVKKYKIFLITIGLAIHHYIVPIFLFGRSFWLNEIIKMLESIKI</sequence>
<feature type="transmembrane region" description="Helical" evidence="1">
    <location>
        <begin position="108"/>
        <end position="125"/>
    </location>
</feature>
<keyword evidence="1" id="KW-0472">Membrane</keyword>
<comment type="caution">
    <text evidence="2">The sequence shown here is derived from an EMBL/GenBank/DDBJ whole genome shotgun (WGS) entry which is preliminary data.</text>
</comment>
<evidence type="ECO:0000256" key="1">
    <source>
        <dbReference type="SAM" id="Phobius"/>
    </source>
</evidence>
<dbReference type="AlphaFoldDB" id="A0A7K1GNI7"/>
<dbReference type="EMBL" id="WMJY01000024">
    <property type="protein sequence ID" value="MTH30378.1"/>
    <property type="molecule type" value="Genomic_DNA"/>
</dbReference>